<feature type="region of interest" description="Disordered" evidence="1">
    <location>
        <begin position="146"/>
        <end position="178"/>
    </location>
</feature>
<keyword evidence="3" id="KW-1185">Reference proteome</keyword>
<evidence type="ECO:0000313" key="2">
    <source>
        <dbReference type="EMBL" id="CAB1447641.1"/>
    </source>
</evidence>
<accession>A0A9N7Z1B6</accession>
<evidence type="ECO:0000256" key="1">
    <source>
        <dbReference type="SAM" id="MobiDB-lite"/>
    </source>
</evidence>
<comment type="caution">
    <text evidence="2">The sequence shown here is derived from an EMBL/GenBank/DDBJ whole genome shotgun (WGS) entry which is preliminary data.</text>
</comment>
<proteinExistence type="predicted"/>
<evidence type="ECO:0000313" key="3">
    <source>
        <dbReference type="Proteomes" id="UP001153269"/>
    </source>
</evidence>
<name>A0A9N7Z1B6_PLEPL</name>
<organism evidence="2 3">
    <name type="scientific">Pleuronectes platessa</name>
    <name type="common">European plaice</name>
    <dbReference type="NCBI Taxonomy" id="8262"/>
    <lineage>
        <taxon>Eukaryota</taxon>
        <taxon>Metazoa</taxon>
        <taxon>Chordata</taxon>
        <taxon>Craniata</taxon>
        <taxon>Vertebrata</taxon>
        <taxon>Euteleostomi</taxon>
        <taxon>Actinopterygii</taxon>
        <taxon>Neopterygii</taxon>
        <taxon>Teleostei</taxon>
        <taxon>Neoteleostei</taxon>
        <taxon>Acanthomorphata</taxon>
        <taxon>Carangaria</taxon>
        <taxon>Pleuronectiformes</taxon>
        <taxon>Pleuronectoidei</taxon>
        <taxon>Pleuronectidae</taxon>
        <taxon>Pleuronectes</taxon>
    </lineage>
</organism>
<protein>
    <submittedName>
        <fullName evidence="2">Uncharacterized protein</fullName>
    </submittedName>
</protein>
<gene>
    <name evidence="2" type="ORF">PLEPLA_LOCUS35320</name>
</gene>
<sequence length="178" mass="19872">MSPWLDVTFGLNLHPLAPVSINTISSLCECASLRWNEGSEEEEEEEELTAASQRSKHSNTLEIRIPFHSLRITMHVLDCGRKSPEKTHKDTRRTSELFTERVQLQTHNLLALPCSFNLPLPLLLPPLASQPSSGLACSFLSISTSGRTRKGHDERNRVQGLEACRQSENRGQRSKASG</sequence>
<dbReference type="EMBL" id="CADEAL010003954">
    <property type="protein sequence ID" value="CAB1447641.1"/>
    <property type="molecule type" value="Genomic_DNA"/>
</dbReference>
<dbReference type="Proteomes" id="UP001153269">
    <property type="component" value="Unassembled WGS sequence"/>
</dbReference>
<reference evidence="2" key="1">
    <citation type="submission" date="2020-03" db="EMBL/GenBank/DDBJ databases">
        <authorList>
            <person name="Weist P."/>
        </authorList>
    </citation>
    <scope>NUCLEOTIDE SEQUENCE</scope>
</reference>
<dbReference type="AlphaFoldDB" id="A0A9N7Z1B6"/>